<protein>
    <recommendedName>
        <fullName evidence="2">SMODS and SLOG-associating 2TM effector domain-containing protein</fullName>
    </recommendedName>
</protein>
<reference evidence="3 4" key="1">
    <citation type="submission" date="2021-01" db="EMBL/GenBank/DDBJ databases">
        <title>Whole genome shotgun sequence of Actinoplanes humidus NBRC 14915.</title>
        <authorList>
            <person name="Komaki H."/>
            <person name="Tamura T."/>
        </authorList>
    </citation>
    <scope>NUCLEOTIDE SEQUENCE [LARGE SCALE GENOMIC DNA]</scope>
    <source>
        <strain evidence="3 4">NBRC 14915</strain>
    </source>
</reference>
<evidence type="ECO:0000313" key="4">
    <source>
        <dbReference type="Proteomes" id="UP000603200"/>
    </source>
</evidence>
<evidence type="ECO:0000313" key="3">
    <source>
        <dbReference type="EMBL" id="GIE18820.1"/>
    </source>
</evidence>
<evidence type="ECO:0000259" key="2">
    <source>
        <dbReference type="Pfam" id="PF18181"/>
    </source>
</evidence>
<feature type="transmembrane region" description="Helical" evidence="1">
    <location>
        <begin position="66"/>
        <end position="87"/>
    </location>
</feature>
<evidence type="ECO:0000256" key="1">
    <source>
        <dbReference type="SAM" id="Phobius"/>
    </source>
</evidence>
<sequence length="146" mass="15716">MSDRDAAVRRLYKDLRITEQLAFYRRRSGEYHAADRQAILVRNALLALAALAGVAGQALGETGRTVTGVVAAVLAAMATAVTAYETLIGFAPVARIYDDAALSLEEAELDWDAGTDLAADVDRVEQVFRSEAGQWGQLTIQPPPEP</sequence>
<gene>
    <name evidence="3" type="ORF">Ahu01nite_019220</name>
</gene>
<dbReference type="RefSeq" id="WP_203836077.1">
    <property type="nucleotide sequence ID" value="NZ_BAAATV010000003.1"/>
</dbReference>
<accession>A0ABQ3ZJQ5</accession>
<name>A0ABQ3ZJQ5_9ACTN</name>
<keyword evidence="1" id="KW-1133">Transmembrane helix</keyword>
<feature type="domain" description="SMODS and SLOG-associating 2TM effector" evidence="2">
    <location>
        <begin position="12"/>
        <end position="135"/>
    </location>
</feature>
<dbReference type="NCBIfam" id="NF033634">
    <property type="entry name" value="SLATT_1"/>
    <property type="match status" value="1"/>
</dbReference>
<dbReference type="Pfam" id="PF18181">
    <property type="entry name" value="SLATT_1"/>
    <property type="match status" value="1"/>
</dbReference>
<dbReference type="EMBL" id="BOMN01000023">
    <property type="protein sequence ID" value="GIE18820.1"/>
    <property type="molecule type" value="Genomic_DNA"/>
</dbReference>
<dbReference type="InterPro" id="IPR040884">
    <property type="entry name" value="SLATT_1"/>
</dbReference>
<dbReference type="Proteomes" id="UP000603200">
    <property type="component" value="Unassembled WGS sequence"/>
</dbReference>
<keyword evidence="4" id="KW-1185">Reference proteome</keyword>
<organism evidence="3 4">
    <name type="scientific">Winogradskya humida</name>
    <dbReference type="NCBI Taxonomy" id="113566"/>
    <lineage>
        <taxon>Bacteria</taxon>
        <taxon>Bacillati</taxon>
        <taxon>Actinomycetota</taxon>
        <taxon>Actinomycetes</taxon>
        <taxon>Micromonosporales</taxon>
        <taxon>Micromonosporaceae</taxon>
        <taxon>Winogradskya</taxon>
    </lineage>
</organism>
<proteinExistence type="predicted"/>
<keyword evidence="1" id="KW-0812">Transmembrane</keyword>
<comment type="caution">
    <text evidence="3">The sequence shown here is derived from an EMBL/GenBank/DDBJ whole genome shotgun (WGS) entry which is preliminary data.</text>
</comment>
<feature type="transmembrane region" description="Helical" evidence="1">
    <location>
        <begin position="40"/>
        <end position="60"/>
    </location>
</feature>
<keyword evidence="1" id="KW-0472">Membrane</keyword>